<organism evidence="1 2">
    <name type="scientific">Streptomyces albipurpureus</name>
    <dbReference type="NCBI Taxonomy" id="2897419"/>
    <lineage>
        <taxon>Bacteria</taxon>
        <taxon>Bacillati</taxon>
        <taxon>Actinomycetota</taxon>
        <taxon>Actinomycetes</taxon>
        <taxon>Kitasatosporales</taxon>
        <taxon>Streptomycetaceae</taxon>
        <taxon>Streptomyces</taxon>
    </lineage>
</organism>
<evidence type="ECO:0000313" key="1">
    <source>
        <dbReference type="EMBL" id="MCM2392023.1"/>
    </source>
</evidence>
<dbReference type="SUPFAM" id="SSF46785">
    <property type="entry name" value="Winged helix' DNA-binding domain"/>
    <property type="match status" value="1"/>
</dbReference>
<dbReference type="InterPro" id="IPR007995">
    <property type="entry name" value="DUF742"/>
</dbReference>
<dbReference type="InterPro" id="IPR036388">
    <property type="entry name" value="WH-like_DNA-bd_sf"/>
</dbReference>
<protein>
    <submittedName>
        <fullName evidence="1">DUF742 domain-containing protein</fullName>
    </submittedName>
</protein>
<reference evidence="1" key="1">
    <citation type="submission" date="2022-06" db="EMBL/GenBank/DDBJ databases">
        <title>Genome public.</title>
        <authorList>
            <person name="Sun Q."/>
        </authorList>
    </citation>
    <scope>NUCLEOTIDE SEQUENCE</scope>
    <source>
        <strain evidence="1">CWNU-1</strain>
    </source>
</reference>
<evidence type="ECO:0000313" key="2">
    <source>
        <dbReference type="Proteomes" id="UP001431429"/>
    </source>
</evidence>
<accession>A0ABT0UTV0</accession>
<dbReference type="RefSeq" id="WP_250922341.1">
    <property type="nucleotide sequence ID" value="NZ_JAMQAW010000036.1"/>
</dbReference>
<dbReference type="InterPro" id="IPR036390">
    <property type="entry name" value="WH_DNA-bd_sf"/>
</dbReference>
<sequence>MNGPRRARDLVRAYVRTGGLTRPSRDLDLSALVRSTTVAPPVEASGEERRVLALCSRQRALSVAEVAAHADLPPSAARIVIARLMDHGLLTTPTRAHITASPDLLKEVLDGLRALV</sequence>
<proteinExistence type="predicted"/>
<dbReference type="EMBL" id="JAMQAW010000036">
    <property type="protein sequence ID" value="MCM2392023.1"/>
    <property type="molecule type" value="Genomic_DNA"/>
</dbReference>
<name>A0ABT0UTV0_9ACTN</name>
<dbReference type="Pfam" id="PF05331">
    <property type="entry name" value="DUF742"/>
    <property type="match status" value="1"/>
</dbReference>
<dbReference type="PANTHER" id="PTHR36221:SF1">
    <property type="entry name" value="DUF742 DOMAIN-CONTAINING PROTEIN"/>
    <property type="match status" value="1"/>
</dbReference>
<gene>
    <name evidence="1" type="ORF">NBG84_27690</name>
</gene>
<dbReference type="Proteomes" id="UP001431429">
    <property type="component" value="Unassembled WGS sequence"/>
</dbReference>
<keyword evidence="2" id="KW-1185">Reference proteome</keyword>
<dbReference type="PANTHER" id="PTHR36221">
    <property type="entry name" value="DUF742 DOMAIN-CONTAINING PROTEIN"/>
    <property type="match status" value="1"/>
</dbReference>
<dbReference type="Gene3D" id="1.10.10.10">
    <property type="entry name" value="Winged helix-like DNA-binding domain superfamily/Winged helix DNA-binding domain"/>
    <property type="match status" value="1"/>
</dbReference>
<comment type="caution">
    <text evidence="1">The sequence shown here is derived from an EMBL/GenBank/DDBJ whole genome shotgun (WGS) entry which is preliminary data.</text>
</comment>